<feature type="domain" description="HTH marR-type" evidence="4">
    <location>
        <begin position="11"/>
        <end position="147"/>
    </location>
</feature>
<dbReference type="InterPro" id="IPR000835">
    <property type="entry name" value="HTH_MarR-typ"/>
</dbReference>
<dbReference type="RefSeq" id="WP_188314786.1">
    <property type="nucleotide sequence ID" value="NZ_JABTCG010000004.1"/>
</dbReference>
<dbReference type="PANTHER" id="PTHR42756">
    <property type="entry name" value="TRANSCRIPTIONAL REGULATOR, MARR"/>
    <property type="match status" value="1"/>
</dbReference>
<proteinExistence type="predicted"/>
<evidence type="ECO:0000313" key="6">
    <source>
        <dbReference type="Proteomes" id="UP000598350"/>
    </source>
</evidence>
<dbReference type="SUPFAM" id="SSF46785">
    <property type="entry name" value="Winged helix' DNA-binding domain"/>
    <property type="match status" value="1"/>
</dbReference>
<dbReference type="SMART" id="SM00347">
    <property type="entry name" value="HTH_MARR"/>
    <property type="match status" value="1"/>
</dbReference>
<dbReference type="PRINTS" id="PR00598">
    <property type="entry name" value="HTHMARR"/>
</dbReference>
<name>A0ABR7VFQ4_9FLAO</name>
<accession>A0ABR7VFQ4</accession>
<gene>
    <name evidence="5" type="ORF">HPE63_13475</name>
</gene>
<keyword evidence="1" id="KW-0805">Transcription regulation</keyword>
<comment type="caution">
    <text evidence="5">The sequence shown here is derived from an EMBL/GenBank/DDBJ whole genome shotgun (WGS) entry which is preliminary data.</text>
</comment>
<evidence type="ECO:0000256" key="1">
    <source>
        <dbReference type="ARBA" id="ARBA00023015"/>
    </source>
</evidence>
<evidence type="ECO:0000313" key="5">
    <source>
        <dbReference type="EMBL" id="MBD0851685.1"/>
    </source>
</evidence>
<protein>
    <submittedName>
        <fullName evidence="5">MarR family transcriptional regulator</fullName>
    </submittedName>
</protein>
<dbReference type="InterPro" id="IPR036388">
    <property type="entry name" value="WH-like_DNA-bd_sf"/>
</dbReference>
<sequence>MKSEEVHIDFENSIAPWVGKTSKIVDYYLHDLLNQFGLDMSKEQVITLKMLHENEGDGLNQNDLAFLTSRDKSSLARLLSKMEKKKYILRKQDKVDKRINQVFLTDEGRAVFKQSKIVLKKLMCTMEKNISEAEKKQLIGILKKVQFNLQQEKVGL</sequence>
<dbReference type="Pfam" id="PF01047">
    <property type="entry name" value="MarR"/>
    <property type="match status" value="1"/>
</dbReference>
<evidence type="ECO:0000259" key="4">
    <source>
        <dbReference type="PROSITE" id="PS50995"/>
    </source>
</evidence>
<dbReference type="InterPro" id="IPR036390">
    <property type="entry name" value="WH_DNA-bd_sf"/>
</dbReference>
<dbReference type="Proteomes" id="UP000598350">
    <property type="component" value="Unassembled WGS sequence"/>
</dbReference>
<evidence type="ECO:0000256" key="3">
    <source>
        <dbReference type="ARBA" id="ARBA00023163"/>
    </source>
</evidence>
<keyword evidence="6" id="KW-1185">Reference proteome</keyword>
<organism evidence="5 6">
    <name type="scientific">Maribacter arenosus</name>
    <dbReference type="NCBI Taxonomy" id="1854708"/>
    <lineage>
        <taxon>Bacteria</taxon>
        <taxon>Pseudomonadati</taxon>
        <taxon>Bacteroidota</taxon>
        <taxon>Flavobacteriia</taxon>
        <taxon>Flavobacteriales</taxon>
        <taxon>Flavobacteriaceae</taxon>
        <taxon>Maribacter</taxon>
    </lineage>
</organism>
<dbReference type="Gene3D" id="1.10.10.10">
    <property type="entry name" value="Winged helix-like DNA-binding domain superfamily/Winged helix DNA-binding domain"/>
    <property type="match status" value="1"/>
</dbReference>
<keyword evidence="2" id="KW-0238">DNA-binding</keyword>
<evidence type="ECO:0000256" key="2">
    <source>
        <dbReference type="ARBA" id="ARBA00023125"/>
    </source>
</evidence>
<dbReference type="PANTHER" id="PTHR42756:SF1">
    <property type="entry name" value="TRANSCRIPTIONAL REPRESSOR OF EMRAB OPERON"/>
    <property type="match status" value="1"/>
</dbReference>
<reference evidence="5 6" key="1">
    <citation type="submission" date="2020-05" db="EMBL/GenBank/DDBJ databases">
        <title>The draft genome sequence of Maribacter arenosus CAU 1321.</title>
        <authorList>
            <person name="Mu L."/>
        </authorList>
    </citation>
    <scope>NUCLEOTIDE SEQUENCE [LARGE SCALE GENOMIC DNA]</scope>
    <source>
        <strain evidence="5 6">CAU 1321</strain>
    </source>
</reference>
<keyword evidence="3" id="KW-0804">Transcription</keyword>
<dbReference type="PROSITE" id="PS50995">
    <property type="entry name" value="HTH_MARR_2"/>
    <property type="match status" value="1"/>
</dbReference>
<dbReference type="EMBL" id="JABTCG010000004">
    <property type="protein sequence ID" value="MBD0851685.1"/>
    <property type="molecule type" value="Genomic_DNA"/>
</dbReference>